<feature type="region of interest" description="Disordered" evidence="11">
    <location>
        <begin position="437"/>
        <end position="482"/>
    </location>
</feature>
<dbReference type="AlphaFoldDB" id="A0A9N8EXT6"/>
<feature type="compositionally biased region" description="Basic and acidic residues" evidence="11">
    <location>
        <begin position="1"/>
        <end position="16"/>
    </location>
</feature>
<evidence type="ECO:0000256" key="10">
    <source>
        <dbReference type="SAM" id="Coils"/>
    </source>
</evidence>
<keyword evidence="8" id="KW-0675">Receptor</keyword>
<comment type="caution">
    <text evidence="13">The sequence shown here is derived from an EMBL/GenBank/DDBJ whole genome shotgun (WGS) entry which is preliminary data.</text>
</comment>
<dbReference type="Proteomes" id="UP001153069">
    <property type="component" value="Unassembled WGS sequence"/>
</dbReference>
<keyword evidence="2" id="KW-0433">Leucine-rich repeat</keyword>
<feature type="region of interest" description="Disordered" evidence="11">
    <location>
        <begin position="162"/>
        <end position="194"/>
    </location>
</feature>
<keyword evidence="9" id="KW-0325">Glycoprotein</keyword>
<dbReference type="Gene3D" id="3.80.10.10">
    <property type="entry name" value="Ribonuclease Inhibitor"/>
    <property type="match status" value="2"/>
</dbReference>
<evidence type="ECO:0000256" key="8">
    <source>
        <dbReference type="ARBA" id="ARBA00023170"/>
    </source>
</evidence>
<feature type="transmembrane region" description="Helical" evidence="12">
    <location>
        <begin position="287"/>
        <end position="308"/>
    </location>
</feature>
<dbReference type="SUPFAM" id="SSF52058">
    <property type="entry name" value="L domain-like"/>
    <property type="match status" value="1"/>
</dbReference>
<evidence type="ECO:0000256" key="11">
    <source>
        <dbReference type="SAM" id="MobiDB-lite"/>
    </source>
</evidence>
<keyword evidence="4" id="KW-0732">Signal</keyword>
<evidence type="ECO:0000313" key="14">
    <source>
        <dbReference type="Proteomes" id="UP001153069"/>
    </source>
</evidence>
<dbReference type="InterPro" id="IPR032675">
    <property type="entry name" value="LRR_dom_sf"/>
</dbReference>
<evidence type="ECO:0000256" key="7">
    <source>
        <dbReference type="ARBA" id="ARBA00023136"/>
    </source>
</evidence>
<dbReference type="OrthoDB" id="195103at2759"/>
<evidence type="ECO:0000256" key="4">
    <source>
        <dbReference type="ARBA" id="ARBA00022729"/>
    </source>
</evidence>
<keyword evidence="7 12" id="KW-0472">Membrane</keyword>
<dbReference type="PANTHER" id="PTHR27000:SF642">
    <property type="entry name" value="INACTIVE LEUCINE-RICH REPEAT RECEPTOR KINASE XIAO-RELATED"/>
    <property type="match status" value="1"/>
</dbReference>
<keyword evidence="5" id="KW-0677">Repeat</keyword>
<dbReference type="PANTHER" id="PTHR27000">
    <property type="entry name" value="LEUCINE-RICH REPEAT RECEPTOR-LIKE PROTEIN KINASE FAMILY PROTEIN-RELATED"/>
    <property type="match status" value="1"/>
</dbReference>
<feature type="compositionally biased region" description="Low complexity" evidence="11">
    <location>
        <begin position="449"/>
        <end position="460"/>
    </location>
</feature>
<gene>
    <name evidence="13" type="ORF">SEMRO_2317_G323020.1</name>
</gene>
<proteinExistence type="predicted"/>
<comment type="subcellular location">
    <subcellularLocation>
        <location evidence="1">Membrane</location>
        <topology evidence="1">Single-pass membrane protein</topology>
    </subcellularLocation>
</comment>
<reference evidence="13" key="1">
    <citation type="submission" date="2020-06" db="EMBL/GenBank/DDBJ databases">
        <authorList>
            <consortium name="Plant Systems Biology data submission"/>
        </authorList>
    </citation>
    <scope>NUCLEOTIDE SEQUENCE</scope>
    <source>
        <strain evidence="13">D6</strain>
    </source>
</reference>
<dbReference type="GO" id="GO:0016020">
    <property type="term" value="C:membrane"/>
    <property type="evidence" value="ECO:0007669"/>
    <property type="project" value="UniProtKB-SubCell"/>
</dbReference>
<feature type="region of interest" description="Disordered" evidence="11">
    <location>
        <begin position="1"/>
        <end position="40"/>
    </location>
</feature>
<evidence type="ECO:0000256" key="2">
    <source>
        <dbReference type="ARBA" id="ARBA00022614"/>
    </source>
</evidence>
<sequence>MTEKANAKLELPKEINEEPALSSRQGIGGKTEKPLPKRGLPDVVDVDEWVDRMNKVDAKAVRASTGTSSVNDVVNAGLGAIRVTQDDRDIDAKELPVRRHGREKEPGSAKQGFTNDVDVDEVAMLVRRLENESSAISSVPVSNMDAFIQLGQSDWFTIPEPIPPSSNDNNNETEETQPGAFPQRGIGYEGRAGDDSDTFSVCTQQEGSPSPSPLVSEDAPGCMIHTNHQQALATCSHLPLEGLVQANPVEHSSGEFVVTQEARQIDDLESQREMKKEQQNSKTKKQLTLMALLAALLVVGVIVVVAVASRYKNDETSLTNTTVKSNDDNSTMPTADSDEYDTFSLISPYLSNTTRYAIEQERDSGANVSSSSSSPQYRAYQWLQADPWKQNYTTVHLLQRFALVTFYFATNGDHWENNGVGGVQEIDYREFDTPPLRAILAGSGPPQDAPGGAASPLAGSDEVHPQDEESNASNSTENGQRDLQLSQNDLTLTVPSEMWLSYNTSECMWFTYTPFRFQTACNEDNAFQYLDLPQNGLGGRLPAEISLLTGLKSLYLKWNKNIDGPIPPSIGALQQLEIIELGDNQITGTLPRELGLLQNLWTLSVLNNQLHGTLPKELLQMANLENLMVGRNDLTGSFFSPDDAICQRWPKLRTVMLGRNKMEGPLPAFANCSNLGAIHLNSQGFEGTIPTEWGSLAKLQKILLYANQGIAGPVPDFGHLANLTEFKVEGTSITGTIPEALCARRGPRDLPVAKFDCSPQLCGCDCPCN</sequence>
<name>A0A9N8EXT6_9STRA</name>
<protein>
    <submittedName>
        <fullName evidence="13">Leucine Rich Repeat</fullName>
    </submittedName>
</protein>
<keyword evidence="3 12" id="KW-0812">Transmembrane</keyword>
<evidence type="ECO:0000256" key="12">
    <source>
        <dbReference type="SAM" id="Phobius"/>
    </source>
</evidence>
<feature type="compositionally biased region" description="Polar residues" evidence="11">
    <location>
        <begin position="471"/>
        <end position="482"/>
    </location>
</feature>
<feature type="coiled-coil region" evidence="10">
    <location>
        <begin position="258"/>
        <end position="285"/>
    </location>
</feature>
<keyword evidence="14" id="KW-1185">Reference proteome</keyword>
<evidence type="ECO:0000313" key="13">
    <source>
        <dbReference type="EMBL" id="CAB9528768.1"/>
    </source>
</evidence>
<keyword evidence="6 12" id="KW-1133">Transmembrane helix</keyword>
<dbReference type="FunFam" id="3.80.10.10:FF:000383">
    <property type="entry name" value="Leucine-rich repeat receptor protein kinase EMS1"/>
    <property type="match status" value="1"/>
</dbReference>
<evidence type="ECO:0000256" key="5">
    <source>
        <dbReference type="ARBA" id="ARBA00022737"/>
    </source>
</evidence>
<keyword evidence="10" id="KW-0175">Coiled coil</keyword>
<accession>A0A9N8EXT6</accession>
<evidence type="ECO:0000256" key="9">
    <source>
        <dbReference type="ARBA" id="ARBA00023180"/>
    </source>
</evidence>
<dbReference type="EMBL" id="CAICTM010002315">
    <property type="protein sequence ID" value="CAB9528768.1"/>
    <property type="molecule type" value="Genomic_DNA"/>
</dbReference>
<evidence type="ECO:0000256" key="3">
    <source>
        <dbReference type="ARBA" id="ARBA00022692"/>
    </source>
</evidence>
<evidence type="ECO:0000256" key="1">
    <source>
        <dbReference type="ARBA" id="ARBA00004167"/>
    </source>
</evidence>
<evidence type="ECO:0000256" key="6">
    <source>
        <dbReference type="ARBA" id="ARBA00022989"/>
    </source>
</evidence>
<organism evidence="13 14">
    <name type="scientific">Seminavis robusta</name>
    <dbReference type="NCBI Taxonomy" id="568900"/>
    <lineage>
        <taxon>Eukaryota</taxon>
        <taxon>Sar</taxon>
        <taxon>Stramenopiles</taxon>
        <taxon>Ochrophyta</taxon>
        <taxon>Bacillariophyta</taxon>
        <taxon>Bacillariophyceae</taxon>
        <taxon>Bacillariophycidae</taxon>
        <taxon>Naviculales</taxon>
        <taxon>Naviculaceae</taxon>
        <taxon>Seminavis</taxon>
    </lineage>
</organism>